<evidence type="ECO:0000256" key="2">
    <source>
        <dbReference type="ARBA" id="ARBA00001946"/>
    </source>
</evidence>
<dbReference type="EC" id="2.4.99.18" evidence="6"/>
<evidence type="ECO:0000256" key="15">
    <source>
        <dbReference type="ARBA" id="ARBA00048829"/>
    </source>
</evidence>
<protein>
    <recommendedName>
        <fullName evidence="6">dolichyl-diphosphooligosaccharide--protein glycotransferase</fullName>
        <ecNumber evidence="6">2.4.99.18</ecNumber>
    </recommendedName>
</protein>
<dbReference type="Pfam" id="PF02516">
    <property type="entry name" value="STT3"/>
    <property type="match status" value="2"/>
</dbReference>
<keyword evidence="7" id="KW-0328">Glycosyltransferase</keyword>
<evidence type="ECO:0000259" key="18">
    <source>
        <dbReference type="Pfam" id="PF21436"/>
    </source>
</evidence>
<dbReference type="InterPro" id="IPR048999">
    <property type="entry name" value="STT3-PglB_core"/>
</dbReference>
<feature type="domain" description="Oligosaccharyl transferase STT3 N-terminal" evidence="17">
    <location>
        <begin position="56"/>
        <end position="158"/>
    </location>
</feature>
<dbReference type="EMBL" id="CP092872">
    <property type="protein sequence ID" value="UYV73391.1"/>
    <property type="molecule type" value="Genomic_DNA"/>
</dbReference>
<evidence type="ECO:0000256" key="11">
    <source>
        <dbReference type="ARBA" id="ARBA00022842"/>
    </source>
</evidence>
<comment type="cofactor">
    <cofactor evidence="1">
        <name>Mn(2+)</name>
        <dbReference type="ChEBI" id="CHEBI:29035"/>
    </cofactor>
</comment>
<evidence type="ECO:0000256" key="1">
    <source>
        <dbReference type="ARBA" id="ARBA00001936"/>
    </source>
</evidence>
<evidence type="ECO:0000313" key="19">
    <source>
        <dbReference type="EMBL" id="UYV73391.1"/>
    </source>
</evidence>
<evidence type="ECO:0000256" key="8">
    <source>
        <dbReference type="ARBA" id="ARBA00022679"/>
    </source>
</evidence>
<evidence type="ECO:0000256" key="16">
    <source>
        <dbReference type="SAM" id="Phobius"/>
    </source>
</evidence>
<feature type="transmembrane region" description="Helical" evidence="16">
    <location>
        <begin position="520"/>
        <end position="540"/>
    </location>
</feature>
<dbReference type="Gene3D" id="3.40.50.12610">
    <property type="match status" value="1"/>
</dbReference>
<evidence type="ECO:0000256" key="9">
    <source>
        <dbReference type="ARBA" id="ARBA00022692"/>
    </source>
</evidence>
<evidence type="ECO:0000256" key="6">
    <source>
        <dbReference type="ARBA" id="ARBA00012605"/>
    </source>
</evidence>
<feature type="transmembrane region" description="Helical" evidence="16">
    <location>
        <begin position="227"/>
        <end position="246"/>
    </location>
</feature>
<keyword evidence="12 16" id="KW-1133">Transmembrane helix</keyword>
<evidence type="ECO:0000256" key="13">
    <source>
        <dbReference type="ARBA" id="ARBA00023136"/>
    </source>
</evidence>
<feature type="transmembrane region" description="Helical" evidence="16">
    <location>
        <begin position="119"/>
        <end position="138"/>
    </location>
</feature>
<evidence type="ECO:0000259" key="17">
    <source>
        <dbReference type="Pfam" id="PF02516"/>
    </source>
</evidence>
<feature type="domain" description="Oligosaccharyl transferase STT3 N-terminal" evidence="17">
    <location>
        <begin position="191"/>
        <end position="451"/>
    </location>
</feature>
<dbReference type="InterPro" id="IPR048307">
    <property type="entry name" value="STT3_N"/>
</dbReference>
<dbReference type="InterPro" id="IPR003674">
    <property type="entry name" value="Oligo_trans_STT3"/>
</dbReference>
<sequence length="810" mass="91867">MRDSIPGRSGRKPTFLLLPTESVNFFYNIVLHLYNVVICYPILTHSLLTLCVCSRFNYRSTHYMVQNGFYNFLNWFDERAWYPLGRIVGGTVYPGLMVTSGTIHYLLTLLNIPIHIRDICVFLAPFFSGLTALATYFLTKELSSDAAGLFAACFMALVCLNTISEIPPFSAAYISRIVQYNIEALRGEMVAMCAVPGYTSRSVAGSYDNEGIAIFALMFTYFLWVKAVKTGTILWATLTALAYFYMVSAWGGYVFIINLIPLHVFVLLLMGRFSHRIYIGCMCLSPWIPFVGFQPLRTSEHMASAGVFLLLQACAFLKYIQGYLSKSEMKLVFFLGLVVVGGAVFVGVVVLTYLGYIAPWSGRFYSLWDTGYAKIHLPIIASVSEHQPTTWFSFFFDLHALVITFPVGLWYCIKNINDERVFIVLYAISAVYFAGVMVRLMLPLTPVVCVLSAIAFSNIFQFYLQEDENGTKPAVSTDSDSDDSPASNKNLYDKAGKVRKIKVSPTNREDPGLGSNIRSIVMVLLVMILMMFTVHCTWVTSNAYSSPSIVLASYANDGSRVILDDFREAYYWLSQNTAPDARVMSWWDYGYQIQGMANRTTLVDNNTWNNSHIALVGKAMASNESAAYTIMRALDVDYVLVIFGGVIGYSGDDINKFLWMVRIAEGEHPKDIRESDYFTDRGEFRVDDQGSPTLLNSLMYKLSYYRFGELQTDYRVPAGFDRTRNMEIGNKHIKLEHLEEAYTTEHWLVRIFRVKSPGNRPRIPYANRSIRSRKVFITKKVSTHFYLGREKPVVFVSYPLLQILHKFHAP</sequence>
<keyword evidence="9 16" id="KW-0812">Transmembrane</keyword>
<keyword evidence="11" id="KW-0460">Magnesium</keyword>
<proteinExistence type="inferred from homology"/>
<keyword evidence="8" id="KW-0808">Transferase</keyword>
<evidence type="ECO:0000256" key="3">
    <source>
        <dbReference type="ARBA" id="ARBA00004127"/>
    </source>
</evidence>
<feature type="transmembrane region" description="Helical" evidence="16">
    <location>
        <begin position="444"/>
        <end position="464"/>
    </location>
</feature>
<feature type="transmembrane region" description="Helical" evidence="16">
    <location>
        <begin position="144"/>
        <end position="163"/>
    </location>
</feature>
<name>A0ABY6KWY7_9ARAC</name>
<dbReference type="Proteomes" id="UP001235939">
    <property type="component" value="Chromosome 10"/>
</dbReference>
<accession>A0ABY6KWY7</accession>
<dbReference type="PANTHER" id="PTHR13872">
    <property type="entry name" value="DOLICHYL-DIPHOSPHOOLIGOSACCHARIDE--PROTEIN GLYCOSYLTRANSFERASE SUBUNIT"/>
    <property type="match status" value="1"/>
</dbReference>
<evidence type="ECO:0000256" key="4">
    <source>
        <dbReference type="ARBA" id="ARBA00004922"/>
    </source>
</evidence>
<comment type="pathway">
    <text evidence="4">Protein modification; protein glycosylation.</text>
</comment>
<keyword evidence="20" id="KW-1185">Reference proteome</keyword>
<evidence type="ECO:0000256" key="10">
    <source>
        <dbReference type="ARBA" id="ARBA00022723"/>
    </source>
</evidence>
<gene>
    <name evidence="19" type="ORF">LAZ67_10003011</name>
</gene>
<evidence type="ECO:0000313" key="20">
    <source>
        <dbReference type="Proteomes" id="UP001235939"/>
    </source>
</evidence>
<keyword evidence="13 16" id="KW-0472">Membrane</keyword>
<evidence type="ECO:0000256" key="14">
    <source>
        <dbReference type="ARBA" id="ARBA00023211"/>
    </source>
</evidence>
<dbReference type="PANTHER" id="PTHR13872:SF1">
    <property type="entry name" value="DOLICHYL-DIPHOSPHOOLIGOSACCHARIDE--PROTEIN GLYCOSYLTRANSFERASE SUBUNIT STT3B"/>
    <property type="match status" value="1"/>
</dbReference>
<feature type="domain" description="STT3/PglB/AglB core" evidence="18">
    <location>
        <begin position="582"/>
        <end position="639"/>
    </location>
</feature>
<dbReference type="Pfam" id="PF21436">
    <property type="entry name" value="STT3-PglB_core"/>
    <property type="match status" value="1"/>
</dbReference>
<feature type="transmembrane region" description="Helical" evidence="16">
    <location>
        <begin position="252"/>
        <end position="270"/>
    </location>
</feature>
<evidence type="ECO:0000256" key="5">
    <source>
        <dbReference type="ARBA" id="ARBA00010810"/>
    </source>
</evidence>
<feature type="transmembrane region" description="Helical" evidence="16">
    <location>
        <begin position="302"/>
        <end position="320"/>
    </location>
</feature>
<comment type="similarity">
    <text evidence="5">Belongs to the STT3 family.</text>
</comment>
<organism evidence="19 20">
    <name type="scientific">Cordylochernes scorpioides</name>
    <dbReference type="NCBI Taxonomy" id="51811"/>
    <lineage>
        <taxon>Eukaryota</taxon>
        <taxon>Metazoa</taxon>
        <taxon>Ecdysozoa</taxon>
        <taxon>Arthropoda</taxon>
        <taxon>Chelicerata</taxon>
        <taxon>Arachnida</taxon>
        <taxon>Pseudoscorpiones</taxon>
        <taxon>Cheliferoidea</taxon>
        <taxon>Chernetidae</taxon>
        <taxon>Cordylochernes</taxon>
    </lineage>
</organism>
<feature type="transmembrane region" description="Helical" evidence="16">
    <location>
        <begin position="420"/>
        <end position="438"/>
    </location>
</feature>
<comment type="cofactor">
    <cofactor evidence="2">
        <name>Mg(2+)</name>
        <dbReference type="ChEBI" id="CHEBI:18420"/>
    </cofactor>
</comment>
<reference evidence="19 20" key="1">
    <citation type="submission" date="2022-01" db="EMBL/GenBank/DDBJ databases">
        <title>A chromosomal length assembly of Cordylochernes scorpioides.</title>
        <authorList>
            <person name="Zeh D."/>
            <person name="Zeh J."/>
        </authorList>
    </citation>
    <scope>NUCLEOTIDE SEQUENCE [LARGE SCALE GENOMIC DNA]</scope>
    <source>
        <strain evidence="19">IN4F17</strain>
        <tissue evidence="19">Whole Body</tissue>
    </source>
</reference>
<feature type="transmembrane region" description="Helical" evidence="16">
    <location>
        <begin position="332"/>
        <end position="358"/>
    </location>
</feature>
<feature type="transmembrane region" description="Helical" evidence="16">
    <location>
        <begin position="25"/>
        <end position="53"/>
    </location>
</feature>
<comment type="catalytic activity">
    <reaction evidence="15">
        <text>a di-trans,poly-cis-dolichyl diphosphooligosaccharide + L-asparaginyl-[protein] = N(4)-(oligosaccharide-(1-&gt;4)-N-acetyl-beta-D-glucosaminyl-(1-&gt;4)-N-acetyl-beta-D-glucosaminyl)-L-asparaginyl-[protein] + a di-trans,poly-cis-dolichyl diphosphate + H(+)</text>
        <dbReference type="Rhea" id="RHEA:22980"/>
        <dbReference type="Rhea" id="RHEA-COMP:12804"/>
        <dbReference type="Rhea" id="RHEA-COMP:12805"/>
        <dbReference type="Rhea" id="RHEA-COMP:19506"/>
        <dbReference type="Rhea" id="RHEA-COMP:19509"/>
        <dbReference type="ChEBI" id="CHEBI:15378"/>
        <dbReference type="ChEBI" id="CHEBI:50347"/>
        <dbReference type="ChEBI" id="CHEBI:57497"/>
        <dbReference type="ChEBI" id="CHEBI:57570"/>
        <dbReference type="ChEBI" id="CHEBI:132529"/>
        <dbReference type="EC" id="2.4.99.18"/>
    </reaction>
</comment>
<evidence type="ECO:0000256" key="7">
    <source>
        <dbReference type="ARBA" id="ARBA00022676"/>
    </source>
</evidence>
<comment type="subcellular location">
    <subcellularLocation>
        <location evidence="3">Endomembrane system</location>
        <topology evidence="3">Multi-pass membrane protein</topology>
    </subcellularLocation>
</comment>
<keyword evidence="10" id="KW-0479">Metal-binding</keyword>
<evidence type="ECO:0000256" key="12">
    <source>
        <dbReference type="ARBA" id="ARBA00022989"/>
    </source>
</evidence>
<keyword evidence="14" id="KW-0464">Manganese</keyword>
<feature type="transmembrane region" description="Helical" evidence="16">
    <location>
        <begin position="277"/>
        <end position="296"/>
    </location>
</feature>
<feature type="transmembrane region" description="Helical" evidence="16">
    <location>
        <begin position="391"/>
        <end position="413"/>
    </location>
</feature>